<dbReference type="GO" id="GO:0000981">
    <property type="term" value="F:DNA-binding transcription factor activity, RNA polymerase II-specific"/>
    <property type="evidence" value="ECO:0007669"/>
    <property type="project" value="InterPro"/>
</dbReference>
<evidence type="ECO:0000256" key="2">
    <source>
        <dbReference type="ARBA" id="ARBA00022723"/>
    </source>
</evidence>
<accession>A0AAE0WIZ7</accession>
<dbReference type="SMART" id="SM00906">
    <property type="entry name" value="Fungal_trans"/>
    <property type="match status" value="1"/>
</dbReference>
<protein>
    <recommendedName>
        <fullName evidence="5">Zn(2)-C6 fungal-type domain-containing protein</fullName>
    </recommendedName>
</protein>
<comment type="subcellular location">
    <subcellularLocation>
        <location evidence="1">Nucleus</location>
    </subcellularLocation>
</comment>
<feature type="domain" description="Zn(2)-C6 fungal-type" evidence="5">
    <location>
        <begin position="25"/>
        <end position="53"/>
    </location>
</feature>
<dbReference type="GO" id="GO:0005634">
    <property type="term" value="C:nucleus"/>
    <property type="evidence" value="ECO:0007669"/>
    <property type="project" value="UniProtKB-SubCell"/>
</dbReference>
<dbReference type="CDD" id="cd12148">
    <property type="entry name" value="fungal_TF_MHR"/>
    <property type="match status" value="1"/>
</dbReference>
<dbReference type="PANTHER" id="PTHR31001">
    <property type="entry name" value="UNCHARACTERIZED TRANSCRIPTIONAL REGULATORY PROTEIN"/>
    <property type="match status" value="1"/>
</dbReference>
<feature type="compositionally biased region" description="Basic and acidic residues" evidence="4">
    <location>
        <begin position="115"/>
        <end position="130"/>
    </location>
</feature>
<dbReference type="PROSITE" id="PS50048">
    <property type="entry name" value="ZN2_CY6_FUNGAL_2"/>
    <property type="match status" value="1"/>
</dbReference>
<dbReference type="InterPro" id="IPR036864">
    <property type="entry name" value="Zn2-C6_fun-type_DNA-bd_sf"/>
</dbReference>
<dbReference type="SUPFAM" id="SSF57701">
    <property type="entry name" value="Zn2/Cys6 DNA-binding domain"/>
    <property type="match status" value="1"/>
</dbReference>
<evidence type="ECO:0000256" key="1">
    <source>
        <dbReference type="ARBA" id="ARBA00004123"/>
    </source>
</evidence>
<dbReference type="SMART" id="SM00066">
    <property type="entry name" value="GAL4"/>
    <property type="match status" value="1"/>
</dbReference>
<dbReference type="EMBL" id="JAUTXT010000039">
    <property type="protein sequence ID" value="KAK3671760.1"/>
    <property type="molecule type" value="Genomic_DNA"/>
</dbReference>
<keyword evidence="3" id="KW-0539">Nucleus</keyword>
<dbReference type="GO" id="GO:0006351">
    <property type="term" value="P:DNA-templated transcription"/>
    <property type="evidence" value="ECO:0007669"/>
    <property type="project" value="InterPro"/>
</dbReference>
<evidence type="ECO:0000313" key="6">
    <source>
        <dbReference type="EMBL" id="KAK3671760.1"/>
    </source>
</evidence>
<dbReference type="InterPro" id="IPR007219">
    <property type="entry name" value="XnlR_reg_dom"/>
</dbReference>
<dbReference type="Pfam" id="PF04082">
    <property type="entry name" value="Fungal_trans"/>
    <property type="match status" value="1"/>
</dbReference>
<name>A0AAE0WIZ7_9PEZI</name>
<feature type="compositionally biased region" description="Basic and acidic residues" evidence="4">
    <location>
        <begin position="141"/>
        <end position="154"/>
    </location>
</feature>
<reference evidence="6" key="1">
    <citation type="submission" date="2023-07" db="EMBL/GenBank/DDBJ databases">
        <title>Black Yeasts Isolated from many extreme environments.</title>
        <authorList>
            <person name="Coleine C."/>
            <person name="Stajich J.E."/>
            <person name="Selbmann L."/>
        </authorList>
    </citation>
    <scope>NUCLEOTIDE SEQUENCE</scope>
    <source>
        <strain evidence="6">CCFEE 5485</strain>
    </source>
</reference>
<dbReference type="InterPro" id="IPR001138">
    <property type="entry name" value="Zn2Cys6_DnaBD"/>
</dbReference>
<dbReference type="GO" id="GO:0003677">
    <property type="term" value="F:DNA binding"/>
    <property type="evidence" value="ECO:0007669"/>
    <property type="project" value="InterPro"/>
</dbReference>
<feature type="region of interest" description="Disordered" evidence="4">
    <location>
        <begin position="107"/>
        <end position="154"/>
    </location>
</feature>
<evidence type="ECO:0000256" key="3">
    <source>
        <dbReference type="ARBA" id="ARBA00023242"/>
    </source>
</evidence>
<dbReference type="CDD" id="cd00067">
    <property type="entry name" value="GAL4"/>
    <property type="match status" value="1"/>
</dbReference>
<dbReference type="GO" id="GO:0008270">
    <property type="term" value="F:zinc ion binding"/>
    <property type="evidence" value="ECO:0007669"/>
    <property type="project" value="InterPro"/>
</dbReference>
<gene>
    <name evidence="6" type="ORF">LTR78_008305</name>
</gene>
<evidence type="ECO:0000256" key="4">
    <source>
        <dbReference type="SAM" id="MobiDB-lite"/>
    </source>
</evidence>
<evidence type="ECO:0000313" key="7">
    <source>
        <dbReference type="Proteomes" id="UP001274830"/>
    </source>
</evidence>
<dbReference type="PANTHER" id="PTHR31001:SF45">
    <property type="entry name" value="ZN(II)2CYS6 TRANSCRIPTION FACTOR (EUROFUNG)"/>
    <property type="match status" value="1"/>
</dbReference>
<comment type="caution">
    <text evidence="6">The sequence shown here is derived from an EMBL/GenBank/DDBJ whole genome shotgun (WGS) entry which is preliminary data.</text>
</comment>
<organism evidence="6 7">
    <name type="scientific">Recurvomyces mirabilis</name>
    <dbReference type="NCBI Taxonomy" id="574656"/>
    <lineage>
        <taxon>Eukaryota</taxon>
        <taxon>Fungi</taxon>
        <taxon>Dikarya</taxon>
        <taxon>Ascomycota</taxon>
        <taxon>Pezizomycotina</taxon>
        <taxon>Dothideomycetes</taxon>
        <taxon>Dothideomycetidae</taxon>
        <taxon>Mycosphaerellales</taxon>
        <taxon>Teratosphaeriaceae</taxon>
        <taxon>Recurvomyces</taxon>
    </lineage>
</organism>
<sequence>MSSNRAPIAAARTPTEKPNLRRPIACVECQRRKTKCDHQNPCTNCIRLKVHCTPAVPQARRRHRRFPERVLLERLRHYEGLLAKGKIAFKPLADEGAMDVEGQSVYGEGEGLEDSESHAEGNWDIKHTPESLDAVESGGGDLDRDRESASRHADDITHVPTLQKALDQVYDGQTRKLLFCEPAPTSLLNITALHPAPGQIFQLWQMYLDNVDPLLKVTHTPTMQSRIINVMTNLTAAEPVMHAILFAIYCVAVTSLSNEDCVLRCGSPKKELLATYQQAYQQAIWRCHFMRTNDRDTLTAVLLYLISIKSDVDRRPLSTFLGSVVRIAQRIGIDSETQNAKCNAFEAEMRRRLWWAIVLFDRRLCEASHDLRMSALTPTWTCQLPANLSDFDLRPGMKTLPQAHERPTEALHILVRSTIGQWLRYNASQIDFVNPLLQPLASSVATEPAEARDEFAVLEKLIAAKFGSESNLDDPLHYATMWSARSAVASAKLRKHCWIILRSDGRRMEVQRDAAMSHALTIVECEAKLVNSSMAERFHWYVGQFPFAAYIHVVQDLKIRPKQRQAEHAWSVLNDDFMSRFGGVKISGHPVFTLLAKTIVQAWEAWRLSTSSSDERLAVLPMIEEMRKIAESGVPPAALNPLMESPGGGSDNPLYDVGLEEFLPLPADYYGGDASGVHDMSWPDAVGTTANDMDWLGFGGPDQRYGFAGVGSS</sequence>
<dbReference type="Gene3D" id="4.10.240.10">
    <property type="entry name" value="Zn(2)-C6 fungal-type DNA-binding domain"/>
    <property type="match status" value="1"/>
</dbReference>
<evidence type="ECO:0000259" key="5">
    <source>
        <dbReference type="PROSITE" id="PS50048"/>
    </source>
</evidence>
<keyword evidence="2" id="KW-0479">Metal-binding</keyword>
<dbReference type="Proteomes" id="UP001274830">
    <property type="component" value="Unassembled WGS sequence"/>
</dbReference>
<dbReference type="Pfam" id="PF00172">
    <property type="entry name" value="Zn_clus"/>
    <property type="match status" value="1"/>
</dbReference>
<keyword evidence="7" id="KW-1185">Reference proteome</keyword>
<dbReference type="AlphaFoldDB" id="A0AAE0WIZ7"/>
<dbReference type="InterPro" id="IPR050613">
    <property type="entry name" value="Sec_Metabolite_Reg"/>
</dbReference>
<proteinExistence type="predicted"/>